<evidence type="ECO:0000313" key="3">
    <source>
        <dbReference type="Proteomes" id="UP000198848"/>
    </source>
</evidence>
<dbReference type="Pfam" id="PF09858">
    <property type="entry name" value="DUF2085"/>
    <property type="match status" value="1"/>
</dbReference>
<feature type="transmembrane region" description="Helical" evidence="1">
    <location>
        <begin position="126"/>
        <end position="143"/>
    </location>
</feature>
<reference evidence="3" key="1">
    <citation type="submission" date="2016-10" db="EMBL/GenBank/DDBJ databases">
        <authorList>
            <person name="Varghese N."/>
            <person name="Submissions S."/>
        </authorList>
    </citation>
    <scope>NUCLEOTIDE SEQUENCE [LARGE SCALE GENOMIC DNA]</scope>
    <source>
        <strain evidence="3">DSM 24767</strain>
    </source>
</reference>
<gene>
    <name evidence="2" type="ORF">SAMN04489842_0762</name>
</gene>
<feature type="transmembrane region" description="Helical" evidence="1">
    <location>
        <begin position="99"/>
        <end position="120"/>
    </location>
</feature>
<dbReference type="InterPro" id="IPR019206">
    <property type="entry name" value="DUF2085_TM"/>
</dbReference>
<keyword evidence="1" id="KW-1133">Transmembrane helix</keyword>
<protein>
    <submittedName>
        <fullName evidence="2">Uncharacterized membrane protein</fullName>
    </submittedName>
</protein>
<sequence length="148" mass="16305">MRVDRSEIRDGLAATWPFLLSHHLPSEWYRCYSPHVFGRQVHICARCLGVYPGIAVGLATYFVAFPSTASVVLTAVLPLPALVDWTLTTFTDRRGYNVVRTVTGGLLGFAYGIGLLAVLLEFDLRIIVVGIAYAIIASVLIYFDQNGK</sequence>
<evidence type="ECO:0000313" key="2">
    <source>
        <dbReference type="EMBL" id="SDQ41453.1"/>
    </source>
</evidence>
<keyword evidence="3" id="KW-1185">Reference proteome</keyword>
<name>A0A1H1ANW2_NATTX</name>
<dbReference type="AlphaFoldDB" id="A0A1H1ANW2"/>
<dbReference type="RefSeq" id="WP_090377574.1">
    <property type="nucleotide sequence ID" value="NZ_FNLC01000001.1"/>
</dbReference>
<dbReference type="OrthoDB" id="65798at2157"/>
<dbReference type="EMBL" id="FNLC01000001">
    <property type="protein sequence ID" value="SDQ41453.1"/>
    <property type="molecule type" value="Genomic_DNA"/>
</dbReference>
<keyword evidence="1" id="KW-0472">Membrane</keyword>
<accession>A0A1H1ANW2</accession>
<dbReference type="STRING" id="1095778.SAMN04489842_0762"/>
<dbReference type="Proteomes" id="UP000198848">
    <property type="component" value="Unassembled WGS sequence"/>
</dbReference>
<proteinExistence type="predicted"/>
<feature type="transmembrane region" description="Helical" evidence="1">
    <location>
        <begin position="43"/>
        <end position="63"/>
    </location>
</feature>
<keyword evidence="1" id="KW-0812">Transmembrane</keyword>
<feature type="transmembrane region" description="Helical" evidence="1">
    <location>
        <begin position="69"/>
        <end position="87"/>
    </location>
</feature>
<evidence type="ECO:0000256" key="1">
    <source>
        <dbReference type="SAM" id="Phobius"/>
    </source>
</evidence>
<organism evidence="2 3">
    <name type="scientific">Natronobacterium texcoconense</name>
    <dbReference type="NCBI Taxonomy" id="1095778"/>
    <lineage>
        <taxon>Archaea</taxon>
        <taxon>Methanobacteriati</taxon>
        <taxon>Methanobacteriota</taxon>
        <taxon>Stenosarchaea group</taxon>
        <taxon>Halobacteria</taxon>
        <taxon>Halobacteriales</taxon>
        <taxon>Natrialbaceae</taxon>
        <taxon>Natronobacterium</taxon>
    </lineage>
</organism>